<keyword evidence="1" id="KW-0812">Transmembrane</keyword>
<proteinExistence type="predicted"/>
<sequence>MLKKHNAKSLKILLVLIILTEYFSANKLLIQFKMQSAFLNVKKVGVTKNLIAYISRKICMARNECITFFNFSMINFFLLLQCVVYWTVTSSKKCNETSSCYLEMKKIKLETNKKKIEKSEKKQIFLFCCCCKNGLDQNKEEWCSSDSVVSPKYDSTCKFIFMFMFMFIFLVLKAIVCLEPEDRGQRIEEKRGMMKYTIQ</sequence>
<reference evidence="2 3" key="1">
    <citation type="journal article" date="2013" name="Curr. Biol.">
        <title>The Genome of the Foraminiferan Reticulomyxa filosa.</title>
        <authorList>
            <person name="Glockner G."/>
            <person name="Hulsmann N."/>
            <person name="Schleicher M."/>
            <person name="Noegel A.A."/>
            <person name="Eichinger L."/>
            <person name="Gallinger C."/>
            <person name="Pawlowski J."/>
            <person name="Sierra R."/>
            <person name="Euteneuer U."/>
            <person name="Pillet L."/>
            <person name="Moustafa A."/>
            <person name="Platzer M."/>
            <person name="Groth M."/>
            <person name="Szafranski K."/>
            <person name="Schliwa M."/>
        </authorList>
    </citation>
    <scope>NUCLEOTIDE SEQUENCE [LARGE SCALE GENOMIC DNA]</scope>
</reference>
<feature type="transmembrane region" description="Helical" evidence="1">
    <location>
        <begin position="65"/>
        <end position="88"/>
    </location>
</feature>
<organism evidence="2 3">
    <name type="scientific">Reticulomyxa filosa</name>
    <dbReference type="NCBI Taxonomy" id="46433"/>
    <lineage>
        <taxon>Eukaryota</taxon>
        <taxon>Sar</taxon>
        <taxon>Rhizaria</taxon>
        <taxon>Retaria</taxon>
        <taxon>Foraminifera</taxon>
        <taxon>Monothalamids</taxon>
        <taxon>Reticulomyxidae</taxon>
        <taxon>Reticulomyxa</taxon>
    </lineage>
</organism>
<dbReference type="EMBL" id="ASPP01009609">
    <property type="protein sequence ID" value="ETO23906.1"/>
    <property type="molecule type" value="Genomic_DNA"/>
</dbReference>
<protein>
    <submittedName>
        <fullName evidence="2">Uncharacterized protein</fullName>
    </submittedName>
</protein>
<feature type="transmembrane region" description="Helical" evidence="1">
    <location>
        <begin position="159"/>
        <end position="178"/>
    </location>
</feature>
<evidence type="ECO:0000313" key="3">
    <source>
        <dbReference type="Proteomes" id="UP000023152"/>
    </source>
</evidence>
<evidence type="ECO:0000313" key="2">
    <source>
        <dbReference type="EMBL" id="ETO23906.1"/>
    </source>
</evidence>
<comment type="caution">
    <text evidence="2">The sequence shown here is derived from an EMBL/GenBank/DDBJ whole genome shotgun (WGS) entry which is preliminary data.</text>
</comment>
<keyword evidence="1" id="KW-0472">Membrane</keyword>
<keyword evidence="1" id="KW-1133">Transmembrane helix</keyword>
<dbReference type="Proteomes" id="UP000023152">
    <property type="component" value="Unassembled WGS sequence"/>
</dbReference>
<keyword evidence="3" id="KW-1185">Reference proteome</keyword>
<gene>
    <name evidence="2" type="ORF">RFI_13253</name>
</gene>
<accession>X6ND74</accession>
<name>X6ND74_RETFI</name>
<evidence type="ECO:0000256" key="1">
    <source>
        <dbReference type="SAM" id="Phobius"/>
    </source>
</evidence>
<dbReference type="AlphaFoldDB" id="X6ND74"/>